<dbReference type="GO" id="GO:0005829">
    <property type="term" value="C:cytosol"/>
    <property type="evidence" value="ECO:0007669"/>
    <property type="project" value="TreeGrafter"/>
</dbReference>
<dbReference type="eggNOG" id="COG2820">
    <property type="taxonomic scope" value="Bacteria"/>
</dbReference>
<comment type="similarity">
    <text evidence="3 10">Belongs to the PNP/UDP phosphorylase family.</text>
</comment>
<evidence type="ECO:0000313" key="13">
    <source>
        <dbReference type="Proteomes" id="UP000007794"/>
    </source>
</evidence>
<dbReference type="NCBIfam" id="TIGR01718">
    <property type="entry name" value="Uridine-psphlse"/>
    <property type="match status" value="1"/>
</dbReference>
<evidence type="ECO:0000256" key="5">
    <source>
        <dbReference type="ARBA" id="ARBA00021980"/>
    </source>
</evidence>
<dbReference type="EC" id="2.4.2.3" evidence="4 10"/>
<evidence type="ECO:0000256" key="4">
    <source>
        <dbReference type="ARBA" id="ARBA00011888"/>
    </source>
</evidence>
<dbReference type="Pfam" id="PF01048">
    <property type="entry name" value="PNP_UDP_1"/>
    <property type="match status" value="1"/>
</dbReference>
<evidence type="ECO:0000256" key="2">
    <source>
        <dbReference type="ARBA" id="ARBA00004825"/>
    </source>
</evidence>
<dbReference type="GO" id="GO:0044206">
    <property type="term" value="P:UMP salvage"/>
    <property type="evidence" value="ECO:0007669"/>
    <property type="project" value="UniProtKB-UniPathway"/>
</dbReference>
<evidence type="ECO:0000256" key="7">
    <source>
        <dbReference type="ARBA" id="ARBA00022676"/>
    </source>
</evidence>
<comment type="function">
    <text evidence="10">Catalyzes the reversible phosphorylytic cleavage of uridine to uracil and ribose-1-phosphate.</text>
</comment>
<sequence>MTTTHSFHLGLKIGDLQGATLAILPGDPNRVKKIASLMDGAKYIFSNREFTTWSAKINKETVIVCSTGIGGPSTSIVVEELSQLGIRTFLRVGTSGAIQKYIKIGDVLIITAAVRCDGASQHFAPLEFPAVADLSCTIALIQAAKNIGIKSHFGVTVSSDTFYPGQERQDTYSGRVIQKLRGSMEEWKNLGVMSYEMESATLLTMCLSQGLRAGVVTGVIVNRTQKEIPNVTLIHHTEYMAMKVAIEGAHIILSKSNTFLHRYAE</sequence>
<dbReference type="UniPathway" id="UPA00574">
    <property type="reaction ID" value="UER00633"/>
</dbReference>
<evidence type="ECO:0000256" key="8">
    <source>
        <dbReference type="ARBA" id="ARBA00022679"/>
    </source>
</evidence>
<evidence type="ECO:0000256" key="3">
    <source>
        <dbReference type="ARBA" id="ARBA00010456"/>
    </source>
</evidence>
<dbReference type="GO" id="GO:0009166">
    <property type="term" value="P:nucleotide catabolic process"/>
    <property type="evidence" value="ECO:0007669"/>
    <property type="project" value="InterPro"/>
</dbReference>
<dbReference type="Gene3D" id="3.40.50.1580">
    <property type="entry name" value="Nucleoside phosphorylase domain"/>
    <property type="match status" value="1"/>
</dbReference>
<protein>
    <recommendedName>
        <fullName evidence="5 10">Uridine phosphorylase</fullName>
        <ecNumber evidence="4 10">2.4.2.3</ecNumber>
    </recommendedName>
</protein>
<name>Q491V5_BLOPB</name>
<dbReference type="Proteomes" id="UP000007794">
    <property type="component" value="Chromosome"/>
</dbReference>
<dbReference type="CDD" id="cd17767">
    <property type="entry name" value="UP_EcUdp-like"/>
    <property type="match status" value="1"/>
</dbReference>
<keyword evidence="7 10" id="KW-0328">Glycosyltransferase</keyword>
<accession>Q491V5</accession>
<proteinExistence type="inferred from homology"/>
<comment type="catalytic activity">
    <reaction evidence="9 10">
        <text>uridine + phosphate = alpha-D-ribose 1-phosphate + uracil</text>
        <dbReference type="Rhea" id="RHEA:24388"/>
        <dbReference type="ChEBI" id="CHEBI:16704"/>
        <dbReference type="ChEBI" id="CHEBI:17568"/>
        <dbReference type="ChEBI" id="CHEBI:43474"/>
        <dbReference type="ChEBI" id="CHEBI:57720"/>
        <dbReference type="EC" id="2.4.2.3"/>
    </reaction>
</comment>
<dbReference type="KEGG" id="bpn:BPEN_651"/>
<keyword evidence="8 10" id="KW-0808">Transferase</keyword>
<evidence type="ECO:0000256" key="1">
    <source>
        <dbReference type="ARBA" id="ARBA00004496"/>
    </source>
</evidence>
<dbReference type="GO" id="GO:0004850">
    <property type="term" value="F:uridine phosphorylase activity"/>
    <property type="evidence" value="ECO:0007669"/>
    <property type="project" value="UniProtKB-EC"/>
</dbReference>
<organism evidence="12 13">
    <name type="scientific">Blochmanniella pennsylvanica (strain BPEN)</name>
    <dbReference type="NCBI Taxonomy" id="291272"/>
    <lineage>
        <taxon>Bacteria</taxon>
        <taxon>Pseudomonadati</taxon>
        <taxon>Pseudomonadota</taxon>
        <taxon>Gammaproteobacteria</taxon>
        <taxon>Enterobacterales</taxon>
        <taxon>Enterobacteriaceae</taxon>
        <taxon>ant endosymbionts</taxon>
        <taxon>Candidatus Blochmanniella</taxon>
    </lineage>
</organism>
<feature type="domain" description="Nucleoside phosphorylase" evidence="11">
    <location>
        <begin position="20"/>
        <end position="219"/>
    </location>
</feature>
<evidence type="ECO:0000256" key="10">
    <source>
        <dbReference type="RuleBase" id="RU361131"/>
    </source>
</evidence>
<comment type="subcellular location">
    <subcellularLocation>
        <location evidence="1">Cytoplasm</location>
    </subcellularLocation>
</comment>
<dbReference type="STRING" id="291272.BPEN_651"/>
<evidence type="ECO:0000313" key="12">
    <source>
        <dbReference type="EMBL" id="AAZ41249.1"/>
    </source>
</evidence>
<gene>
    <name evidence="12" type="primary">udp</name>
    <name evidence="12" type="ordered locus">BPEN_651</name>
</gene>
<keyword evidence="13" id="KW-1185">Reference proteome</keyword>
<evidence type="ECO:0000256" key="9">
    <source>
        <dbReference type="ARBA" id="ARBA00048447"/>
    </source>
</evidence>
<dbReference type="InterPro" id="IPR010058">
    <property type="entry name" value="Uridine_phosphorylase"/>
</dbReference>
<dbReference type="EMBL" id="CP000016">
    <property type="protein sequence ID" value="AAZ41249.1"/>
    <property type="molecule type" value="Genomic_DNA"/>
</dbReference>
<dbReference type="HOGENOM" id="CLU_068457_0_0_6"/>
<reference evidence="12 13" key="1">
    <citation type="journal article" date="2005" name="Genome Res.">
        <title>Genome sequence of Blochmannia pennsylvanicus indicates parallel evolutionary trends among bacterial mutualists of insects.</title>
        <authorList>
            <person name="Degnan P.H."/>
            <person name="Lazarus A.B."/>
            <person name="Wernegreen J.J."/>
        </authorList>
    </citation>
    <scope>NUCLEOTIDE SEQUENCE [LARGE SCALE GENOMIC DNA]</scope>
    <source>
        <strain evidence="12 13">BPEN</strain>
    </source>
</reference>
<evidence type="ECO:0000256" key="6">
    <source>
        <dbReference type="ARBA" id="ARBA00022490"/>
    </source>
</evidence>
<evidence type="ECO:0000259" key="11">
    <source>
        <dbReference type="Pfam" id="PF01048"/>
    </source>
</evidence>
<comment type="pathway">
    <text evidence="2 10">Pyrimidine metabolism; UMP biosynthesis via salvage pathway; uracil from uridine (phosphorylase route): step 1/1.</text>
</comment>
<dbReference type="NCBIfam" id="NF008383">
    <property type="entry name" value="PRK11178.1"/>
    <property type="match status" value="1"/>
</dbReference>
<dbReference type="GO" id="GO:0009164">
    <property type="term" value="P:nucleoside catabolic process"/>
    <property type="evidence" value="ECO:0007669"/>
    <property type="project" value="UniProtKB-ARBA"/>
</dbReference>
<dbReference type="InterPro" id="IPR000845">
    <property type="entry name" value="Nucleoside_phosphorylase_d"/>
</dbReference>
<keyword evidence="6" id="KW-0963">Cytoplasm</keyword>
<dbReference type="PANTHER" id="PTHR43691">
    <property type="entry name" value="URIDINE PHOSPHORYLASE"/>
    <property type="match status" value="1"/>
</dbReference>
<dbReference type="SUPFAM" id="SSF53167">
    <property type="entry name" value="Purine and uridine phosphorylases"/>
    <property type="match status" value="1"/>
</dbReference>
<dbReference type="AlphaFoldDB" id="Q491V5"/>
<dbReference type="RefSeq" id="WP_011283160.1">
    <property type="nucleotide sequence ID" value="NC_007292.1"/>
</dbReference>
<dbReference type="PANTHER" id="PTHR43691:SF11">
    <property type="entry name" value="FI09636P-RELATED"/>
    <property type="match status" value="1"/>
</dbReference>
<dbReference type="InterPro" id="IPR035994">
    <property type="entry name" value="Nucleoside_phosphorylase_sf"/>
</dbReference>
<dbReference type="OrthoDB" id="5296640at2"/>
<dbReference type="PROSITE" id="PS01232">
    <property type="entry name" value="PNP_UDP_1"/>
    <property type="match status" value="1"/>
</dbReference>
<dbReference type="InterPro" id="IPR018016">
    <property type="entry name" value="Nucleoside_phosphorylase_CS"/>
</dbReference>